<dbReference type="GO" id="GO:0000976">
    <property type="term" value="F:transcription cis-regulatory region binding"/>
    <property type="evidence" value="ECO:0007669"/>
    <property type="project" value="TreeGrafter"/>
</dbReference>
<dbReference type="PANTHER" id="PTHR30055:SF226">
    <property type="entry name" value="HTH-TYPE TRANSCRIPTIONAL REGULATOR PKSA"/>
    <property type="match status" value="1"/>
</dbReference>
<accession>A0A839RLF6</accession>
<dbReference type="InterPro" id="IPR009057">
    <property type="entry name" value="Homeodomain-like_sf"/>
</dbReference>
<evidence type="ECO:0000256" key="2">
    <source>
        <dbReference type="PROSITE-ProRule" id="PRU00335"/>
    </source>
</evidence>
<dbReference type="GO" id="GO:0003700">
    <property type="term" value="F:DNA-binding transcription factor activity"/>
    <property type="evidence" value="ECO:0007669"/>
    <property type="project" value="TreeGrafter"/>
</dbReference>
<dbReference type="PRINTS" id="PR00455">
    <property type="entry name" value="HTHTETR"/>
</dbReference>
<feature type="DNA-binding region" description="H-T-H motif" evidence="2">
    <location>
        <begin position="34"/>
        <end position="53"/>
    </location>
</feature>
<protein>
    <submittedName>
        <fullName evidence="4">AcrR family transcriptional regulator</fullName>
    </submittedName>
</protein>
<evidence type="ECO:0000259" key="3">
    <source>
        <dbReference type="PROSITE" id="PS50977"/>
    </source>
</evidence>
<evidence type="ECO:0000256" key="1">
    <source>
        <dbReference type="ARBA" id="ARBA00023125"/>
    </source>
</evidence>
<evidence type="ECO:0000313" key="4">
    <source>
        <dbReference type="EMBL" id="MBB3037119.1"/>
    </source>
</evidence>
<gene>
    <name evidence="4" type="ORF">FHU29_001553</name>
</gene>
<dbReference type="Pfam" id="PF00440">
    <property type="entry name" value="TetR_N"/>
    <property type="match status" value="1"/>
</dbReference>
<reference evidence="4 5" key="1">
    <citation type="submission" date="2020-08" db="EMBL/GenBank/DDBJ databases">
        <title>Sequencing the genomes of 1000 actinobacteria strains.</title>
        <authorList>
            <person name="Klenk H.-P."/>
        </authorList>
    </citation>
    <scope>NUCLEOTIDE SEQUENCE [LARGE SCALE GENOMIC DNA]</scope>
    <source>
        <strain evidence="4 5">DSM 45258</strain>
    </source>
</reference>
<organism evidence="4 5">
    <name type="scientific">Hoyosella altamirensis</name>
    <dbReference type="NCBI Taxonomy" id="616997"/>
    <lineage>
        <taxon>Bacteria</taxon>
        <taxon>Bacillati</taxon>
        <taxon>Actinomycetota</taxon>
        <taxon>Actinomycetes</taxon>
        <taxon>Mycobacteriales</taxon>
        <taxon>Hoyosellaceae</taxon>
        <taxon>Hoyosella</taxon>
    </lineage>
</organism>
<dbReference type="OrthoDB" id="4823039at2"/>
<dbReference type="InterPro" id="IPR050109">
    <property type="entry name" value="HTH-type_TetR-like_transc_reg"/>
</dbReference>
<evidence type="ECO:0000313" key="5">
    <source>
        <dbReference type="Proteomes" id="UP000567922"/>
    </source>
</evidence>
<name>A0A839RLF6_9ACTN</name>
<proteinExistence type="predicted"/>
<sequence length="223" mass="24408">MPPGVRAERARATRRRMVAAAYQLFCANGYLGTSMAAIAAEAGIAVQTLYYTFHTKAELLGEAIGAAVVGFELWVKPPPEPIEITDLLTWNDWWPDFDAAPDSRTALFVYISNGVSILERMGPLVTAMHGGTGDPDAEAVVQIAEQRRIATYREIVERIAHKPGGLRDGMTEAEATDILVVLFSAEVFHSMASGRGWSRDHCTRFFVETLTSLLLGPELAECH</sequence>
<keyword evidence="1 2" id="KW-0238">DNA-binding</keyword>
<dbReference type="PROSITE" id="PS50977">
    <property type="entry name" value="HTH_TETR_2"/>
    <property type="match status" value="1"/>
</dbReference>
<dbReference type="AlphaFoldDB" id="A0A839RLF6"/>
<dbReference type="SUPFAM" id="SSF46689">
    <property type="entry name" value="Homeodomain-like"/>
    <property type="match status" value="1"/>
</dbReference>
<dbReference type="InterPro" id="IPR001647">
    <property type="entry name" value="HTH_TetR"/>
</dbReference>
<dbReference type="EMBL" id="JACHWS010000001">
    <property type="protein sequence ID" value="MBB3037119.1"/>
    <property type="molecule type" value="Genomic_DNA"/>
</dbReference>
<comment type="caution">
    <text evidence="4">The sequence shown here is derived from an EMBL/GenBank/DDBJ whole genome shotgun (WGS) entry which is preliminary data.</text>
</comment>
<dbReference type="PANTHER" id="PTHR30055">
    <property type="entry name" value="HTH-TYPE TRANSCRIPTIONAL REGULATOR RUTR"/>
    <property type="match status" value="1"/>
</dbReference>
<feature type="domain" description="HTH tetR-type" evidence="3">
    <location>
        <begin position="11"/>
        <end position="71"/>
    </location>
</feature>
<dbReference type="Proteomes" id="UP000567922">
    <property type="component" value="Unassembled WGS sequence"/>
</dbReference>
<dbReference type="RefSeq" id="WP_064439014.1">
    <property type="nucleotide sequence ID" value="NZ_BDDI01000002.1"/>
</dbReference>
<keyword evidence="5" id="KW-1185">Reference proteome</keyword>
<dbReference type="Gene3D" id="1.10.357.10">
    <property type="entry name" value="Tetracycline Repressor, domain 2"/>
    <property type="match status" value="1"/>
</dbReference>